<sequence length="418" mass="47017">MPLFSIPSEILFLIAEQCDSLSDICHLRTTCRKLYSLTPYLYKYDAESWGSIAVTRSASKGNSDSLKIALRHGKYRETCYAIRKSLSLACEAGNANIVELLVKEFPLIHLNMRSAFPRGERNVIMLLLEAAAARKAQPCFIHEEKQLAREALQLASSHGCCEVATLILERYPQLHLDRALSNAFFSRNRSMVQLLIRTAVAQSKRFFSSCEILQKAQFYGISDLLETAPTNVRRTHEEFLLMEACRSGDHVIASRMIEQGVPVDMEDSMGMPPLFHAIEKECDPIVQLLLENSAPIDAGSENDRLDAVAYAVLYGKIDILRTLMRNKVPYNRASAFLFAINNRNPDILKLLQPDIDKRYINGKTALHIAADKGFPEAVDVLLKAGAPALKDDRGYTPRDYAQFRGDRDVLKLLDNVYT</sequence>
<name>A0A1E3BAZ2_ASPCR</name>
<accession>A0A1E3BAZ2</accession>
<proteinExistence type="predicted"/>
<comment type="caution">
    <text evidence="4">The sequence shown here is derived from an EMBL/GenBank/DDBJ whole genome shotgun (WGS) entry which is preliminary data.</text>
</comment>
<keyword evidence="1" id="KW-0677">Repeat</keyword>
<dbReference type="OrthoDB" id="4369876at2759"/>
<evidence type="ECO:0000313" key="5">
    <source>
        <dbReference type="Proteomes" id="UP000094569"/>
    </source>
</evidence>
<dbReference type="PANTHER" id="PTHR24173">
    <property type="entry name" value="ANKYRIN REPEAT CONTAINING"/>
    <property type="match status" value="1"/>
</dbReference>
<dbReference type="Gene3D" id="1.25.40.20">
    <property type="entry name" value="Ankyrin repeat-containing domain"/>
    <property type="match status" value="1"/>
</dbReference>
<evidence type="ECO:0000313" key="4">
    <source>
        <dbReference type="EMBL" id="ODM18153.1"/>
    </source>
</evidence>
<protein>
    <submittedName>
        <fullName evidence="4">Uncharacterized protein</fullName>
    </submittedName>
</protein>
<dbReference type="EMBL" id="JXNT01000006">
    <property type="protein sequence ID" value="ODM18153.1"/>
    <property type="molecule type" value="Genomic_DNA"/>
</dbReference>
<dbReference type="Proteomes" id="UP000094569">
    <property type="component" value="Unassembled WGS sequence"/>
</dbReference>
<evidence type="ECO:0000256" key="1">
    <source>
        <dbReference type="ARBA" id="ARBA00022737"/>
    </source>
</evidence>
<organism evidence="4 5">
    <name type="scientific">Aspergillus cristatus</name>
    <name type="common">Chinese Fuzhuan brick tea-fermentation fungus</name>
    <name type="synonym">Eurotium cristatum</name>
    <dbReference type="NCBI Taxonomy" id="573508"/>
    <lineage>
        <taxon>Eukaryota</taxon>
        <taxon>Fungi</taxon>
        <taxon>Dikarya</taxon>
        <taxon>Ascomycota</taxon>
        <taxon>Pezizomycotina</taxon>
        <taxon>Eurotiomycetes</taxon>
        <taxon>Eurotiomycetidae</taxon>
        <taxon>Eurotiales</taxon>
        <taxon>Aspergillaceae</taxon>
        <taxon>Aspergillus</taxon>
        <taxon>Aspergillus subgen. Aspergillus</taxon>
    </lineage>
</organism>
<dbReference type="Pfam" id="PF12796">
    <property type="entry name" value="Ank_2"/>
    <property type="match status" value="2"/>
</dbReference>
<dbReference type="VEuPathDB" id="FungiDB:SI65_06024"/>
<keyword evidence="5" id="KW-1185">Reference proteome</keyword>
<dbReference type="STRING" id="573508.A0A1E3BAZ2"/>
<gene>
    <name evidence="4" type="ORF">SI65_06024</name>
</gene>
<reference evidence="4 5" key="1">
    <citation type="journal article" date="2016" name="BMC Genomics">
        <title>Comparative genomic and transcriptomic analyses of the Fuzhuan brick tea-fermentation fungus Aspergillus cristatus.</title>
        <authorList>
            <person name="Ge Y."/>
            <person name="Wang Y."/>
            <person name="Liu Y."/>
            <person name="Tan Y."/>
            <person name="Ren X."/>
            <person name="Zhang X."/>
            <person name="Hyde K.D."/>
            <person name="Liu Y."/>
            <person name="Liu Z."/>
        </authorList>
    </citation>
    <scope>NUCLEOTIDE SEQUENCE [LARGE SCALE GENOMIC DNA]</scope>
    <source>
        <strain evidence="4 5">GZAAS20.1005</strain>
    </source>
</reference>
<dbReference type="PROSITE" id="PS50297">
    <property type="entry name" value="ANK_REP_REGION"/>
    <property type="match status" value="1"/>
</dbReference>
<evidence type="ECO:0000256" key="2">
    <source>
        <dbReference type="ARBA" id="ARBA00023043"/>
    </source>
</evidence>
<dbReference type="AlphaFoldDB" id="A0A1E3BAZ2"/>
<dbReference type="SUPFAM" id="SSF48403">
    <property type="entry name" value="Ankyrin repeat"/>
    <property type="match status" value="2"/>
</dbReference>
<evidence type="ECO:0000256" key="3">
    <source>
        <dbReference type="PROSITE-ProRule" id="PRU00023"/>
    </source>
</evidence>
<keyword evidence="2 3" id="KW-0040">ANK repeat</keyword>
<dbReference type="PROSITE" id="PS50088">
    <property type="entry name" value="ANK_REPEAT"/>
    <property type="match status" value="1"/>
</dbReference>
<dbReference type="InterPro" id="IPR036770">
    <property type="entry name" value="Ankyrin_rpt-contain_sf"/>
</dbReference>
<dbReference type="InterPro" id="IPR002110">
    <property type="entry name" value="Ankyrin_rpt"/>
</dbReference>
<dbReference type="SMART" id="SM00248">
    <property type="entry name" value="ANK"/>
    <property type="match status" value="6"/>
</dbReference>
<dbReference type="PANTHER" id="PTHR24173:SF74">
    <property type="entry name" value="ANKYRIN REPEAT DOMAIN-CONTAINING PROTEIN 16"/>
    <property type="match status" value="1"/>
</dbReference>
<feature type="repeat" description="ANK" evidence="3">
    <location>
        <begin position="361"/>
        <end position="393"/>
    </location>
</feature>